<evidence type="ECO:0000313" key="3">
    <source>
        <dbReference type="Proteomes" id="UP000275408"/>
    </source>
</evidence>
<reference evidence="2 3" key="1">
    <citation type="journal article" date="2018" name="Sci. Rep.">
        <title>Comparative analysis of the Pocillopora damicornis genome highlights role of immune system in coral evolution.</title>
        <authorList>
            <person name="Cunning R."/>
            <person name="Bay R.A."/>
            <person name="Gillette P."/>
            <person name="Baker A.C."/>
            <person name="Traylor-Knowles N."/>
        </authorList>
    </citation>
    <scope>NUCLEOTIDE SEQUENCE [LARGE SCALE GENOMIC DNA]</scope>
    <source>
        <strain evidence="2">RSMAS</strain>
        <tissue evidence="2">Whole animal</tissue>
    </source>
</reference>
<comment type="caution">
    <text evidence="2">The sequence shown here is derived from an EMBL/GenBank/DDBJ whole genome shotgun (WGS) entry which is preliminary data.</text>
</comment>
<evidence type="ECO:0000313" key="2">
    <source>
        <dbReference type="EMBL" id="RMX53685.1"/>
    </source>
</evidence>
<gene>
    <name evidence="2" type="ORF">pdam_00000471</name>
</gene>
<dbReference type="AlphaFoldDB" id="A0A3M6UJ66"/>
<protein>
    <submittedName>
        <fullName evidence="2">Uncharacterized protein</fullName>
    </submittedName>
</protein>
<dbReference type="Proteomes" id="UP000275408">
    <property type="component" value="Unassembled WGS sequence"/>
</dbReference>
<organism evidence="2 3">
    <name type="scientific">Pocillopora damicornis</name>
    <name type="common">Cauliflower coral</name>
    <name type="synonym">Millepora damicornis</name>
    <dbReference type="NCBI Taxonomy" id="46731"/>
    <lineage>
        <taxon>Eukaryota</taxon>
        <taxon>Metazoa</taxon>
        <taxon>Cnidaria</taxon>
        <taxon>Anthozoa</taxon>
        <taxon>Hexacorallia</taxon>
        <taxon>Scleractinia</taxon>
        <taxon>Astrocoeniina</taxon>
        <taxon>Pocilloporidae</taxon>
        <taxon>Pocillopora</taxon>
    </lineage>
</organism>
<name>A0A3M6UJ66_POCDA</name>
<sequence>MARTKQTARTEVNRRKYPQKRSRYGWREETLALQTRDSCTSGNPSPSEIYEVVYPQKSDRNRKVPIALTQYQGANEKEVPEVLFN</sequence>
<accession>A0A3M6UJ66</accession>
<feature type="region of interest" description="Disordered" evidence="1">
    <location>
        <begin position="1"/>
        <end position="21"/>
    </location>
</feature>
<keyword evidence="3" id="KW-1185">Reference proteome</keyword>
<feature type="compositionally biased region" description="Polar residues" evidence="1">
    <location>
        <begin position="1"/>
        <end position="10"/>
    </location>
</feature>
<dbReference type="EMBL" id="RCHS01001413">
    <property type="protein sequence ID" value="RMX53685.1"/>
    <property type="molecule type" value="Genomic_DNA"/>
</dbReference>
<evidence type="ECO:0000256" key="1">
    <source>
        <dbReference type="SAM" id="MobiDB-lite"/>
    </source>
</evidence>
<proteinExistence type="predicted"/>